<evidence type="ECO:0000313" key="1">
    <source>
        <dbReference type="EMBL" id="RAK32176.1"/>
    </source>
</evidence>
<evidence type="ECO:0000313" key="2">
    <source>
        <dbReference type="Proteomes" id="UP000249453"/>
    </source>
</evidence>
<dbReference type="Proteomes" id="UP000249453">
    <property type="component" value="Unassembled WGS sequence"/>
</dbReference>
<organism evidence="1 2">
    <name type="scientific">Falsochrobactrum ovis</name>
    <dbReference type="NCBI Taxonomy" id="1293442"/>
    <lineage>
        <taxon>Bacteria</taxon>
        <taxon>Pseudomonadati</taxon>
        <taxon>Pseudomonadota</taxon>
        <taxon>Alphaproteobacteria</taxon>
        <taxon>Hyphomicrobiales</taxon>
        <taxon>Brucellaceae</taxon>
        <taxon>Falsochrobactrum</taxon>
    </lineage>
</organism>
<accession>A0A364JXJ2</accession>
<name>A0A364JXJ2_9HYPH</name>
<dbReference type="AlphaFoldDB" id="A0A364JXJ2"/>
<dbReference type="EMBL" id="QLMK01000002">
    <property type="protein sequence ID" value="RAK32176.1"/>
    <property type="molecule type" value="Genomic_DNA"/>
</dbReference>
<proteinExistence type="predicted"/>
<gene>
    <name evidence="1" type="ORF">C7374_102174</name>
</gene>
<sequence length="81" mass="9367">MMFFTFALLSIALLLLLTEKKTASILCIIFCLMFAIKEFLWEIHSPDYGYRMPWIQTELLDNSLKLSSMNNVSTQNSGQQL</sequence>
<comment type="caution">
    <text evidence="1">The sequence shown here is derived from an EMBL/GenBank/DDBJ whole genome shotgun (WGS) entry which is preliminary data.</text>
</comment>
<protein>
    <submittedName>
        <fullName evidence="1">Uncharacterized protein</fullName>
    </submittedName>
</protein>
<reference evidence="1 2" key="1">
    <citation type="submission" date="2018-06" db="EMBL/GenBank/DDBJ databases">
        <title>Genomic Encyclopedia of Type Strains, Phase IV (KMG-IV): sequencing the most valuable type-strain genomes for metagenomic binning, comparative biology and taxonomic classification.</title>
        <authorList>
            <person name="Goeker M."/>
        </authorList>
    </citation>
    <scope>NUCLEOTIDE SEQUENCE [LARGE SCALE GENOMIC DNA]</scope>
    <source>
        <strain evidence="1 2">DSM 26720</strain>
    </source>
</reference>
<keyword evidence="2" id="KW-1185">Reference proteome</keyword>